<comment type="caution">
    <text evidence="1">The sequence shown here is derived from an EMBL/GenBank/DDBJ whole genome shotgun (WGS) entry which is preliminary data.</text>
</comment>
<protein>
    <submittedName>
        <fullName evidence="1">Uncharacterized protein</fullName>
    </submittedName>
</protein>
<sequence>MAAETCTTLTQGNEAKKHRRVAFSQLRTLPGCVISPGFTTATSMSPGQDLILGLAISRKRVRCAWGQIDETSQSCVGHFARFFCLSKIFSVHKVLLLLSSDATGPSFSPMPALLTSPSSRPPIATTSAMYARHVTRPPTSTLPLLISGRSSSGGVLLVWNASNLGGHAKKVTVNALTLVLSQRC</sequence>
<name>A0A178Z3N6_9EURO</name>
<accession>A0A178Z3N6</accession>
<organism evidence="1 2">
    <name type="scientific">Fonsecaea erecta</name>
    <dbReference type="NCBI Taxonomy" id="1367422"/>
    <lineage>
        <taxon>Eukaryota</taxon>
        <taxon>Fungi</taxon>
        <taxon>Dikarya</taxon>
        <taxon>Ascomycota</taxon>
        <taxon>Pezizomycotina</taxon>
        <taxon>Eurotiomycetes</taxon>
        <taxon>Chaetothyriomycetidae</taxon>
        <taxon>Chaetothyriales</taxon>
        <taxon>Herpotrichiellaceae</taxon>
        <taxon>Fonsecaea</taxon>
    </lineage>
</organism>
<gene>
    <name evidence="1" type="ORF">AYL99_11620</name>
</gene>
<keyword evidence="2" id="KW-1185">Reference proteome</keyword>
<dbReference type="RefSeq" id="XP_018687453.1">
    <property type="nucleotide sequence ID" value="XM_018843126.1"/>
</dbReference>
<dbReference type="GeneID" id="30015788"/>
<proteinExistence type="predicted"/>
<dbReference type="Proteomes" id="UP000078343">
    <property type="component" value="Unassembled WGS sequence"/>
</dbReference>
<reference evidence="1 2" key="1">
    <citation type="submission" date="2016-04" db="EMBL/GenBank/DDBJ databases">
        <title>Draft genome of Fonsecaea erecta CBS 125763.</title>
        <authorList>
            <person name="Weiss V.A."/>
            <person name="Vicente V.A."/>
            <person name="Raittz R.T."/>
            <person name="Moreno L.F."/>
            <person name="De Souza E.M."/>
            <person name="Pedrosa F.O."/>
            <person name="Steffens M.B."/>
            <person name="Faoro H."/>
            <person name="Tadra-Sfeir M.Z."/>
            <person name="Najafzadeh M.J."/>
            <person name="Felipe M.S."/>
            <person name="Teixeira M."/>
            <person name="Sun J."/>
            <person name="Xi L."/>
            <person name="Gomes R."/>
            <person name="De Azevedo C.M."/>
            <person name="Salgado C.G."/>
            <person name="Da Silva M.B."/>
            <person name="Nascimento M.F."/>
            <person name="Queiroz-Telles F."/>
            <person name="Attili D.S."/>
            <person name="Gorbushina A."/>
        </authorList>
    </citation>
    <scope>NUCLEOTIDE SEQUENCE [LARGE SCALE GENOMIC DNA]</scope>
    <source>
        <strain evidence="1 2">CBS 125763</strain>
    </source>
</reference>
<evidence type="ECO:0000313" key="2">
    <source>
        <dbReference type="Proteomes" id="UP000078343"/>
    </source>
</evidence>
<evidence type="ECO:0000313" key="1">
    <source>
        <dbReference type="EMBL" id="OAP54086.1"/>
    </source>
</evidence>
<dbReference type="AlphaFoldDB" id="A0A178Z3N6"/>
<dbReference type="EMBL" id="LVYI01000015">
    <property type="protein sequence ID" value="OAP54086.1"/>
    <property type="molecule type" value="Genomic_DNA"/>
</dbReference>